<name>A0ACA9QQ30_9GLOM</name>
<evidence type="ECO:0000313" key="1">
    <source>
        <dbReference type="EMBL" id="CAG8761913.1"/>
    </source>
</evidence>
<accession>A0ACA9QQ30</accession>
<protein>
    <submittedName>
        <fullName evidence="1">6843_t:CDS:1</fullName>
    </submittedName>
</protein>
<gene>
    <name evidence="1" type="ORF">ACOLOM_LOCUS13243</name>
</gene>
<comment type="caution">
    <text evidence="1">The sequence shown here is derived from an EMBL/GenBank/DDBJ whole genome shotgun (WGS) entry which is preliminary data.</text>
</comment>
<reference evidence="1" key="1">
    <citation type="submission" date="2021-06" db="EMBL/GenBank/DDBJ databases">
        <authorList>
            <person name="Kallberg Y."/>
            <person name="Tangrot J."/>
            <person name="Rosling A."/>
        </authorList>
    </citation>
    <scope>NUCLEOTIDE SEQUENCE</scope>
    <source>
        <strain evidence="1">CL356</strain>
    </source>
</reference>
<keyword evidence="2" id="KW-1185">Reference proteome</keyword>
<proteinExistence type="predicted"/>
<dbReference type="EMBL" id="CAJVPT010059385">
    <property type="protein sequence ID" value="CAG8761913.1"/>
    <property type="molecule type" value="Genomic_DNA"/>
</dbReference>
<sequence length="85" mass="9916">VCPHPHSSHRHAAQLFDMMYIEQAHRLPALQVPPRPPGRCSPAPPRRALDEVDHLWPQHWVQLDSPKRVTSRRLIWPVELESICH</sequence>
<evidence type="ECO:0000313" key="2">
    <source>
        <dbReference type="Proteomes" id="UP000789525"/>
    </source>
</evidence>
<dbReference type="Proteomes" id="UP000789525">
    <property type="component" value="Unassembled WGS sequence"/>
</dbReference>
<feature type="non-terminal residue" evidence="1">
    <location>
        <position position="1"/>
    </location>
</feature>
<organism evidence="1 2">
    <name type="scientific">Acaulospora colombiana</name>
    <dbReference type="NCBI Taxonomy" id="27376"/>
    <lineage>
        <taxon>Eukaryota</taxon>
        <taxon>Fungi</taxon>
        <taxon>Fungi incertae sedis</taxon>
        <taxon>Mucoromycota</taxon>
        <taxon>Glomeromycotina</taxon>
        <taxon>Glomeromycetes</taxon>
        <taxon>Diversisporales</taxon>
        <taxon>Acaulosporaceae</taxon>
        <taxon>Acaulospora</taxon>
    </lineage>
</organism>